<feature type="compositionally biased region" description="Polar residues" evidence="2">
    <location>
        <begin position="40"/>
        <end position="50"/>
    </location>
</feature>
<dbReference type="Pfam" id="PF18717">
    <property type="entry name" value="CxC4"/>
    <property type="match status" value="1"/>
</dbReference>
<feature type="region of interest" description="Disordered" evidence="2">
    <location>
        <begin position="1"/>
        <end position="88"/>
    </location>
</feature>
<keyword evidence="1" id="KW-0862">Zinc</keyword>
<dbReference type="PANTHER" id="PTHR34305:SF1">
    <property type="entry name" value="SWIM-TYPE DOMAIN-CONTAINING PROTEIN"/>
    <property type="match status" value="1"/>
</dbReference>
<dbReference type="PANTHER" id="PTHR34305">
    <property type="entry name" value="EXPRESSED PROTEIN"/>
    <property type="match status" value="1"/>
</dbReference>
<dbReference type="EMBL" id="ML212386">
    <property type="protein sequence ID" value="TFK78682.1"/>
    <property type="molecule type" value="Genomic_DNA"/>
</dbReference>
<protein>
    <recommendedName>
        <fullName evidence="3">SWIM-type domain-containing protein</fullName>
    </recommendedName>
</protein>
<keyword evidence="1" id="KW-0863">Zinc-finger</keyword>
<gene>
    <name evidence="4" type="ORF">K466DRAFT_606753</name>
</gene>
<proteinExistence type="predicted"/>
<evidence type="ECO:0000313" key="4">
    <source>
        <dbReference type="EMBL" id="TFK78682.1"/>
    </source>
</evidence>
<dbReference type="InterPro" id="IPR040648">
    <property type="entry name" value="HMGXB3_CxC4"/>
</dbReference>
<keyword evidence="1" id="KW-0479">Metal-binding</keyword>
<dbReference type="InParanoid" id="A0A5C3NNU5"/>
<dbReference type="Proteomes" id="UP000308197">
    <property type="component" value="Unassembled WGS sequence"/>
</dbReference>
<dbReference type="PROSITE" id="PS50966">
    <property type="entry name" value="ZF_SWIM"/>
    <property type="match status" value="1"/>
</dbReference>
<reference evidence="4 5" key="1">
    <citation type="journal article" date="2019" name="Nat. Ecol. Evol.">
        <title>Megaphylogeny resolves global patterns of mushroom evolution.</title>
        <authorList>
            <person name="Varga T."/>
            <person name="Krizsan K."/>
            <person name="Foldi C."/>
            <person name="Dima B."/>
            <person name="Sanchez-Garcia M."/>
            <person name="Sanchez-Ramirez S."/>
            <person name="Szollosi G.J."/>
            <person name="Szarkandi J.G."/>
            <person name="Papp V."/>
            <person name="Albert L."/>
            <person name="Andreopoulos W."/>
            <person name="Angelini C."/>
            <person name="Antonin V."/>
            <person name="Barry K.W."/>
            <person name="Bougher N.L."/>
            <person name="Buchanan P."/>
            <person name="Buyck B."/>
            <person name="Bense V."/>
            <person name="Catcheside P."/>
            <person name="Chovatia M."/>
            <person name="Cooper J."/>
            <person name="Damon W."/>
            <person name="Desjardin D."/>
            <person name="Finy P."/>
            <person name="Geml J."/>
            <person name="Haridas S."/>
            <person name="Hughes K."/>
            <person name="Justo A."/>
            <person name="Karasinski D."/>
            <person name="Kautmanova I."/>
            <person name="Kiss B."/>
            <person name="Kocsube S."/>
            <person name="Kotiranta H."/>
            <person name="LaButti K.M."/>
            <person name="Lechner B.E."/>
            <person name="Liimatainen K."/>
            <person name="Lipzen A."/>
            <person name="Lukacs Z."/>
            <person name="Mihaltcheva S."/>
            <person name="Morgado L.N."/>
            <person name="Niskanen T."/>
            <person name="Noordeloos M.E."/>
            <person name="Ohm R.A."/>
            <person name="Ortiz-Santana B."/>
            <person name="Ovrebo C."/>
            <person name="Racz N."/>
            <person name="Riley R."/>
            <person name="Savchenko A."/>
            <person name="Shiryaev A."/>
            <person name="Soop K."/>
            <person name="Spirin V."/>
            <person name="Szebenyi C."/>
            <person name="Tomsovsky M."/>
            <person name="Tulloss R.E."/>
            <person name="Uehling J."/>
            <person name="Grigoriev I.V."/>
            <person name="Vagvolgyi C."/>
            <person name="Papp T."/>
            <person name="Martin F.M."/>
            <person name="Miettinen O."/>
            <person name="Hibbett D.S."/>
            <person name="Nagy L.G."/>
        </authorList>
    </citation>
    <scope>NUCLEOTIDE SEQUENCE [LARGE SCALE GENOMIC DNA]</scope>
    <source>
        <strain evidence="4 5">HHB13444</strain>
    </source>
</reference>
<feature type="domain" description="SWIM-type" evidence="3">
    <location>
        <begin position="167"/>
        <end position="204"/>
    </location>
</feature>
<evidence type="ECO:0000256" key="1">
    <source>
        <dbReference type="PROSITE-ProRule" id="PRU00325"/>
    </source>
</evidence>
<keyword evidence="5" id="KW-1185">Reference proteome</keyword>
<organism evidence="4 5">
    <name type="scientific">Polyporus arcularius HHB13444</name>
    <dbReference type="NCBI Taxonomy" id="1314778"/>
    <lineage>
        <taxon>Eukaryota</taxon>
        <taxon>Fungi</taxon>
        <taxon>Dikarya</taxon>
        <taxon>Basidiomycota</taxon>
        <taxon>Agaricomycotina</taxon>
        <taxon>Agaricomycetes</taxon>
        <taxon>Polyporales</taxon>
        <taxon>Polyporaceae</taxon>
        <taxon>Polyporus</taxon>
    </lineage>
</organism>
<dbReference type="InterPro" id="IPR007527">
    <property type="entry name" value="Znf_SWIM"/>
</dbReference>
<name>A0A5C3NNU5_9APHY</name>
<dbReference type="AlphaFoldDB" id="A0A5C3NNU5"/>
<dbReference type="GO" id="GO:0008270">
    <property type="term" value="F:zinc ion binding"/>
    <property type="evidence" value="ECO:0007669"/>
    <property type="project" value="UniProtKB-KW"/>
</dbReference>
<accession>A0A5C3NNU5</accession>
<evidence type="ECO:0000256" key="2">
    <source>
        <dbReference type="SAM" id="MobiDB-lite"/>
    </source>
</evidence>
<evidence type="ECO:0000313" key="5">
    <source>
        <dbReference type="Proteomes" id="UP000308197"/>
    </source>
</evidence>
<sequence>MSQEPLRRVSRLKKVKDTEDIVPIRQASRLLGAQRGTAASGRNTSGSATRTRMGGATDEPATSDVRHSLGQSSSTSLPPTAPLPPLSQPVLDLPDPDGDLMHIPRAASVYDVLRGPALLSDAQEESFSDYWYALTHVGGVFRLEKRHFVFQEWDSKSESLKLGSYVHAMRLPHGPSSYGTACTCPRSKATAACFHQLVLTRHVQDLEALPIIAPDPIPPAVYLLTTPFHDIYIYSCISSTGRYESGKRVIVSFQRNRRWHCDSCGYATSCKHIPHAVEHARLAGFVEDRVDDDSGRGQDDDIEGRLLVTVGGRNERKHGCVSYTRIPVPRWCALPHELTQSVRLPSPTPSSFMLDAVSRCCCGTSLQSLQGVYTPVTQPALLFDLTQAYNMSIQVIPCPTCSHRRRFIGADLGNVGVLNWNNSFLFTHDLLNAYTNNFTASETPFSAFCTTVRRSYEDHPDSGGRTLQFCSDETFVRAWFAFIRLQDLGGTMACPTCGPSPRVVITDGVSLATHASKLTSSVRPPTFTDTSSERVESISSYKARGLAAITQKDLRTTVIRFVESTGARNIQLETLPDMSCLLAEHPVVADFLKLIIMPGLDMERKRVYRELARQIAAPDIVLQLVPYRAIEPLKELSDSSADNEWLQVLCPAFGRILQVHRMEESWHLPLELAQLARWLADRAATVFSRLANHDPAPVSLITEEPWQETGTCYGLPAVRTRRVYPKLQHDNTPTDTEAEQMGDCNKFFKTYSRNRLAGGILVLWCTHSICLGFHTIPIAEGRNDVFSAIYTRFPQAPEVVIYDFACQLAPYSLVREARYFANTRFLIDEFHARDHSKCGQACFASNVMQYDERIRAVNTSAGECGNQGIGRIRKSVSYMNYEHAVLYTKVFMDVWNRMVARRIARQQRA</sequence>
<evidence type="ECO:0000259" key="3">
    <source>
        <dbReference type="PROSITE" id="PS50966"/>
    </source>
</evidence>